<sequence length="238" mass="25536">MTGRKRAEQLPLVLPSAESTGRDDFLEAPSNAVALAAVEAPRGLPNGLTVLVGPPGSGKTHLAHIWAARTGALWQPADTLTERLEALVQPGAPDRIVIDDAHLLAGGAGEEALFHLVNHLRGRGELLMTADRPVRDWGLRLPDLLSRLSAAAHQPLGEPEDALLAAVLVKLFTDRQVRIDPGLIDYILPRMERSLDAARSLVAELDLRALQLQKKITAAMVREALSKDLDTDPGPDAS</sequence>
<dbReference type="AlphaFoldDB" id="A0A2U2C8L3"/>
<evidence type="ECO:0000313" key="2">
    <source>
        <dbReference type="Proteomes" id="UP000244940"/>
    </source>
</evidence>
<dbReference type="GO" id="GO:0005886">
    <property type="term" value="C:plasma membrane"/>
    <property type="evidence" value="ECO:0007669"/>
    <property type="project" value="TreeGrafter"/>
</dbReference>
<protein>
    <submittedName>
        <fullName evidence="1">Chromosomal replication initiator DnaA</fullName>
    </submittedName>
</protein>
<dbReference type="GO" id="GO:0003688">
    <property type="term" value="F:DNA replication origin binding"/>
    <property type="evidence" value="ECO:0007669"/>
    <property type="project" value="TreeGrafter"/>
</dbReference>
<dbReference type="InterPro" id="IPR027417">
    <property type="entry name" value="P-loop_NTPase"/>
</dbReference>
<dbReference type="Proteomes" id="UP000244940">
    <property type="component" value="Unassembled WGS sequence"/>
</dbReference>
<name>A0A2U2C8L3_9RHOB</name>
<dbReference type="GeneID" id="94365741"/>
<dbReference type="SUPFAM" id="SSF52540">
    <property type="entry name" value="P-loop containing nucleoside triphosphate hydrolases"/>
    <property type="match status" value="1"/>
</dbReference>
<dbReference type="GO" id="GO:0006270">
    <property type="term" value="P:DNA replication initiation"/>
    <property type="evidence" value="ECO:0007669"/>
    <property type="project" value="TreeGrafter"/>
</dbReference>
<evidence type="ECO:0000313" key="1">
    <source>
        <dbReference type="EMBL" id="PWE28191.1"/>
    </source>
</evidence>
<dbReference type="Gene3D" id="3.40.50.300">
    <property type="entry name" value="P-loop containing nucleotide triphosphate hydrolases"/>
    <property type="match status" value="1"/>
</dbReference>
<organism evidence="1 2">
    <name type="scientific">Pararhodobacter marinus</name>
    <dbReference type="NCBI Taxonomy" id="2184063"/>
    <lineage>
        <taxon>Bacteria</taxon>
        <taxon>Pseudomonadati</taxon>
        <taxon>Pseudomonadota</taxon>
        <taxon>Alphaproteobacteria</taxon>
        <taxon>Rhodobacterales</taxon>
        <taxon>Paracoccaceae</taxon>
        <taxon>Pararhodobacter</taxon>
    </lineage>
</organism>
<dbReference type="RefSeq" id="WP_109533698.1">
    <property type="nucleotide sequence ID" value="NZ_QEYD01000007.1"/>
</dbReference>
<dbReference type="PANTHER" id="PTHR30050">
    <property type="entry name" value="CHROMOSOMAL REPLICATION INITIATOR PROTEIN DNAA"/>
    <property type="match status" value="1"/>
</dbReference>
<dbReference type="EMBL" id="QEYD01000007">
    <property type="protein sequence ID" value="PWE28191.1"/>
    <property type="molecule type" value="Genomic_DNA"/>
</dbReference>
<gene>
    <name evidence="1" type="ORF">C4N9_12650</name>
</gene>
<dbReference type="OrthoDB" id="7390113at2"/>
<dbReference type="PANTHER" id="PTHR30050:SF5">
    <property type="entry name" value="DNAA REGULATORY INACTIVATOR HDA"/>
    <property type="match status" value="1"/>
</dbReference>
<dbReference type="Gene3D" id="1.10.8.60">
    <property type="match status" value="1"/>
</dbReference>
<accession>A0A2U2C8L3</accession>
<reference evidence="1 2" key="1">
    <citation type="submission" date="2018-05" db="EMBL/GenBank/DDBJ databases">
        <title>Pararhodobacter marina sp. nov., isolated from deep-sea water of the Indian Ocean.</title>
        <authorList>
            <person name="Lai Q.Sr."/>
            <person name="Liu X."/>
            <person name="Shao Z."/>
        </authorList>
    </citation>
    <scope>NUCLEOTIDE SEQUENCE [LARGE SCALE GENOMIC DNA]</scope>
    <source>
        <strain evidence="1 2">CIC4N-9</strain>
    </source>
</reference>
<comment type="caution">
    <text evidence="1">The sequence shown here is derived from an EMBL/GenBank/DDBJ whole genome shotgun (WGS) entry which is preliminary data.</text>
</comment>
<keyword evidence="2" id="KW-1185">Reference proteome</keyword>
<proteinExistence type="predicted"/>